<dbReference type="Proteomes" id="UP000553776">
    <property type="component" value="Unassembled WGS sequence"/>
</dbReference>
<proteinExistence type="predicted"/>
<name>A0A841U5W0_9BACL</name>
<evidence type="ECO:0000313" key="1">
    <source>
        <dbReference type="EMBL" id="MBB6693673.1"/>
    </source>
</evidence>
<dbReference type="AlphaFoldDB" id="A0A841U5W0"/>
<accession>A0A841U5W0</accession>
<evidence type="ECO:0000313" key="2">
    <source>
        <dbReference type="Proteomes" id="UP000553776"/>
    </source>
</evidence>
<dbReference type="RefSeq" id="WP_185137656.1">
    <property type="nucleotide sequence ID" value="NZ_BORM01000036.1"/>
</dbReference>
<reference evidence="1 2" key="1">
    <citation type="submission" date="2020-08" db="EMBL/GenBank/DDBJ databases">
        <title>Cohnella phylogeny.</title>
        <authorList>
            <person name="Dunlap C."/>
        </authorList>
    </citation>
    <scope>NUCLEOTIDE SEQUENCE [LARGE SCALE GENOMIC DNA]</scope>
    <source>
        <strain evidence="1 2">DSM 25239</strain>
    </source>
</reference>
<sequence>MHPNAKRWVERHLRAEEAERFRRELEIFLGEVLGPLLGHNFRGLQAGYPYLHIPIDGVLYLRYVKRGRKPAAFQLIGRALTEGTDGERRYRKALDQYNTLSLDGWAVLGFTSDNLTDDLPTCREFVGRMLGTDAGGGE</sequence>
<evidence type="ECO:0008006" key="3">
    <source>
        <dbReference type="Google" id="ProtNLM"/>
    </source>
</evidence>
<keyword evidence="2" id="KW-1185">Reference proteome</keyword>
<dbReference type="EMBL" id="JACJVR010000077">
    <property type="protein sequence ID" value="MBB6693673.1"/>
    <property type="molecule type" value="Genomic_DNA"/>
</dbReference>
<organism evidence="1 2">
    <name type="scientific">Cohnella xylanilytica</name>
    <dbReference type="NCBI Taxonomy" id="557555"/>
    <lineage>
        <taxon>Bacteria</taxon>
        <taxon>Bacillati</taxon>
        <taxon>Bacillota</taxon>
        <taxon>Bacilli</taxon>
        <taxon>Bacillales</taxon>
        <taxon>Paenibacillaceae</taxon>
        <taxon>Cohnella</taxon>
    </lineage>
</organism>
<protein>
    <recommendedName>
        <fullName evidence="3">Very-short-patch-repair endonuclease</fullName>
    </recommendedName>
</protein>
<gene>
    <name evidence="1" type="ORF">H7B90_19955</name>
</gene>
<comment type="caution">
    <text evidence="1">The sequence shown here is derived from an EMBL/GenBank/DDBJ whole genome shotgun (WGS) entry which is preliminary data.</text>
</comment>